<dbReference type="EMBL" id="SACQ01000001">
    <property type="protein sequence ID" value="RVU32116.1"/>
    <property type="molecule type" value="Genomic_DNA"/>
</dbReference>
<dbReference type="PANTHER" id="PTHR36529:SF1">
    <property type="entry name" value="GLYCOSYLTRANSFERASE"/>
    <property type="match status" value="1"/>
</dbReference>
<comment type="caution">
    <text evidence="1">The sequence shown here is derived from an EMBL/GenBank/DDBJ whole genome shotgun (WGS) entry which is preliminary data.</text>
</comment>
<dbReference type="GO" id="GO:0016740">
    <property type="term" value="F:transferase activity"/>
    <property type="evidence" value="ECO:0007669"/>
    <property type="project" value="UniProtKB-KW"/>
</dbReference>
<dbReference type="SUPFAM" id="SSF53448">
    <property type="entry name" value="Nucleotide-diphospho-sugar transferases"/>
    <property type="match status" value="1"/>
</dbReference>
<dbReference type="Gene3D" id="3.90.550.10">
    <property type="entry name" value="Spore Coat Polysaccharide Biosynthesis Protein SpsA, Chain A"/>
    <property type="match status" value="1"/>
</dbReference>
<dbReference type="RefSeq" id="WP_127692285.1">
    <property type="nucleotide sequence ID" value="NZ_SACQ01000001.1"/>
</dbReference>
<dbReference type="Pfam" id="PF09837">
    <property type="entry name" value="DUF2064"/>
    <property type="match status" value="1"/>
</dbReference>
<evidence type="ECO:0000313" key="2">
    <source>
        <dbReference type="Proteomes" id="UP000282818"/>
    </source>
</evidence>
<organism evidence="1 2">
    <name type="scientific">Neptunomonas marina</name>
    <dbReference type="NCBI Taxonomy" id="1815562"/>
    <lineage>
        <taxon>Bacteria</taxon>
        <taxon>Pseudomonadati</taxon>
        <taxon>Pseudomonadota</taxon>
        <taxon>Gammaproteobacteria</taxon>
        <taxon>Oceanospirillales</taxon>
        <taxon>Oceanospirillaceae</taxon>
        <taxon>Neptunomonas</taxon>
    </lineage>
</organism>
<gene>
    <name evidence="1" type="ORF">EOE65_00210</name>
</gene>
<keyword evidence="1" id="KW-0808">Transferase</keyword>
<dbReference type="InterPro" id="IPR029044">
    <property type="entry name" value="Nucleotide-diphossugar_trans"/>
</dbReference>
<dbReference type="Proteomes" id="UP000282818">
    <property type="component" value="Unassembled WGS sequence"/>
</dbReference>
<sequence>MTDYPIIVFAKPPVAGVAKTRLIPALGETGAAQLHARLLEQTIQTAVKASQTVYLFTAMEHEHEAFIDLQSRYAITLLPQVDGDLGARMQDAFARVGPALLIGTDCPNIDAALLVRCALALQHHDAVFVSAEDGGYALIGLHQPFDELFAGIPWSSAQVMPKTVERLHKLQLRWLEVAQLWDVDTPDDYERLCVHFPDLCK</sequence>
<dbReference type="InterPro" id="IPR018641">
    <property type="entry name" value="Trfase_1_rSAM/seldom-assoc"/>
</dbReference>
<proteinExistence type="predicted"/>
<accession>A0A437QC70</accession>
<dbReference type="PANTHER" id="PTHR36529">
    <property type="entry name" value="SLL1095 PROTEIN"/>
    <property type="match status" value="1"/>
</dbReference>
<protein>
    <submittedName>
        <fullName evidence="1">Glycosyltransferase</fullName>
    </submittedName>
</protein>
<dbReference type="NCBIfam" id="TIGR04282">
    <property type="entry name" value="glyco_like_cofC"/>
    <property type="match status" value="1"/>
</dbReference>
<name>A0A437QC70_9GAMM</name>
<evidence type="ECO:0000313" key="1">
    <source>
        <dbReference type="EMBL" id="RVU32116.1"/>
    </source>
</evidence>
<keyword evidence="2" id="KW-1185">Reference proteome</keyword>
<reference evidence="1 2" key="1">
    <citation type="submission" date="2019-01" db="EMBL/GenBank/DDBJ databases">
        <authorList>
            <person name="Chen W.-M."/>
        </authorList>
    </citation>
    <scope>NUCLEOTIDE SEQUENCE [LARGE SCALE GENOMIC DNA]</scope>
    <source>
        <strain evidence="1 2">HPM-16</strain>
    </source>
</reference>
<dbReference type="AlphaFoldDB" id="A0A437QC70"/>